<dbReference type="STRING" id="180498.A0A067LBP3"/>
<dbReference type="PANTHER" id="PTHR31009">
    <property type="entry name" value="S-ADENOSYL-L-METHIONINE:CARBOXYL METHYLTRANSFERASE FAMILY PROTEIN"/>
    <property type="match status" value="1"/>
</dbReference>
<reference evidence="1 2" key="1">
    <citation type="journal article" date="2014" name="PLoS ONE">
        <title>Global Analysis of Gene Expression Profiles in Physic Nut (Jatropha curcas L.) Seedlings Exposed to Salt Stress.</title>
        <authorList>
            <person name="Zhang L."/>
            <person name="Zhang C."/>
            <person name="Wu P."/>
            <person name="Chen Y."/>
            <person name="Li M."/>
            <person name="Jiang H."/>
            <person name="Wu G."/>
        </authorList>
    </citation>
    <scope>NUCLEOTIDE SEQUENCE [LARGE SCALE GENOMIC DNA]</scope>
    <source>
        <strain evidence="2">cv. GZQX0401</strain>
        <tissue evidence="1">Young leaves</tissue>
    </source>
</reference>
<proteinExistence type="predicted"/>
<dbReference type="Proteomes" id="UP000027138">
    <property type="component" value="Unassembled WGS sequence"/>
</dbReference>
<dbReference type="InterPro" id="IPR029063">
    <property type="entry name" value="SAM-dependent_MTases_sf"/>
</dbReference>
<dbReference type="Gene3D" id="3.40.50.150">
    <property type="entry name" value="Vaccinia Virus protein VP39"/>
    <property type="match status" value="1"/>
</dbReference>
<protein>
    <submittedName>
        <fullName evidence="1">Uncharacterized protein</fullName>
    </submittedName>
</protein>
<dbReference type="GO" id="GO:0008168">
    <property type="term" value="F:methyltransferase activity"/>
    <property type="evidence" value="ECO:0007669"/>
    <property type="project" value="InterPro"/>
</dbReference>
<organism evidence="1 2">
    <name type="scientific">Jatropha curcas</name>
    <name type="common">Barbados nut</name>
    <dbReference type="NCBI Taxonomy" id="180498"/>
    <lineage>
        <taxon>Eukaryota</taxon>
        <taxon>Viridiplantae</taxon>
        <taxon>Streptophyta</taxon>
        <taxon>Embryophyta</taxon>
        <taxon>Tracheophyta</taxon>
        <taxon>Spermatophyta</taxon>
        <taxon>Magnoliopsida</taxon>
        <taxon>eudicotyledons</taxon>
        <taxon>Gunneridae</taxon>
        <taxon>Pentapetalae</taxon>
        <taxon>rosids</taxon>
        <taxon>fabids</taxon>
        <taxon>Malpighiales</taxon>
        <taxon>Euphorbiaceae</taxon>
        <taxon>Crotonoideae</taxon>
        <taxon>Jatropheae</taxon>
        <taxon>Jatropha</taxon>
    </lineage>
</organism>
<sequence>MNKFLNARAEEIVGGGLMAIVTAGHPNEDNLVLQNSRVRSINVTFDVLRDSLREMAKLRVINEEKVESFNLPVYDATSKELEEIIHRNGHFSIESLEIRKHQAIKADVKLLASHLS</sequence>
<name>A0A067LBP3_JATCU</name>
<dbReference type="SUPFAM" id="SSF53335">
    <property type="entry name" value="S-adenosyl-L-methionine-dependent methyltransferases"/>
    <property type="match status" value="1"/>
</dbReference>
<dbReference type="InterPro" id="IPR005299">
    <property type="entry name" value="MeTrfase_7"/>
</dbReference>
<dbReference type="Pfam" id="PF03492">
    <property type="entry name" value="Methyltransf_7"/>
    <property type="match status" value="1"/>
</dbReference>
<evidence type="ECO:0000313" key="1">
    <source>
        <dbReference type="EMBL" id="KDP44638.1"/>
    </source>
</evidence>
<dbReference type="AlphaFoldDB" id="A0A067LBP3"/>
<evidence type="ECO:0000313" key="2">
    <source>
        <dbReference type="Proteomes" id="UP000027138"/>
    </source>
</evidence>
<keyword evidence="2" id="KW-1185">Reference proteome</keyword>
<dbReference type="EMBL" id="KK914246">
    <property type="protein sequence ID" value="KDP44638.1"/>
    <property type="molecule type" value="Genomic_DNA"/>
</dbReference>
<dbReference type="OrthoDB" id="1165372at2759"/>
<gene>
    <name evidence="1" type="ORF">JCGZ_22257</name>
</gene>
<accession>A0A067LBP3</accession>